<dbReference type="GO" id="GO:0004497">
    <property type="term" value="F:monooxygenase activity"/>
    <property type="evidence" value="ECO:0007669"/>
    <property type="project" value="UniProtKB-KW"/>
</dbReference>
<keyword evidence="5" id="KW-1185">Reference proteome</keyword>
<reference evidence="5" key="1">
    <citation type="journal article" date="2017" name="Acta Aliment.">
        <title>Plant polysaccharide degrading enzyme system of Thermpbifida cellulosilytica TB100 revealed by de novo genome project data.</title>
        <authorList>
            <person name="Toth A."/>
            <person name="Baka E."/>
            <person name="Luzics S."/>
            <person name="Bata-Vidacs I."/>
            <person name="Nagy I."/>
            <person name="Balint B."/>
            <person name="Herceg R."/>
            <person name="Olasz F."/>
            <person name="Wilk T."/>
            <person name="Nagy T."/>
            <person name="Kriszt B."/>
            <person name="Nagy I."/>
            <person name="Kukolya J."/>
        </authorList>
    </citation>
    <scope>NUCLEOTIDE SEQUENCE [LARGE SCALE GENOMIC DNA]</scope>
    <source>
        <strain evidence="5">TB100</strain>
    </source>
</reference>
<comment type="caution">
    <text evidence="4">The sequence shown here is derived from an EMBL/GenBank/DDBJ whole genome shotgun (WGS) entry which is preliminary data.</text>
</comment>
<organism evidence="4 5">
    <name type="scientific">Thermobifida cellulosilytica TB100</name>
    <dbReference type="NCBI Taxonomy" id="665004"/>
    <lineage>
        <taxon>Bacteria</taxon>
        <taxon>Bacillati</taxon>
        <taxon>Actinomycetota</taxon>
        <taxon>Actinomycetes</taxon>
        <taxon>Streptosporangiales</taxon>
        <taxon>Nocardiopsidaceae</taxon>
        <taxon>Thermobifida</taxon>
    </lineage>
</organism>
<dbReference type="Proteomes" id="UP000074382">
    <property type="component" value="Unassembled WGS sequence"/>
</dbReference>
<dbReference type="Pfam" id="PF01494">
    <property type="entry name" value="FAD_binding_3"/>
    <property type="match status" value="1"/>
</dbReference>
<accession>A0A147KCY6</accession>
<keyword evidence="2 4" id="KW-0503">Monooxygenase</keyword>
<proteinExistence type="predicted"/>
<feature type="domain" description="FAD-binding" evidence="3">
    <location>
        <begin position="10"/>
        <end position="76"/>
    </location>
</feature>
<feature type="non-terminal residue" evidence="4">
    <location>
        <position position="1"/>
    </location>
</feature>
<dbReference type="Gene3D" id="3.50.50.60">
    <property type="entry name" value="FAD/NAD(P)-binding domain"/>
    <property type="match status" value="1"/>
</dbReference>
<keyword evidence="1" id="KW-0560">Oxidoreductase</keyword>
<dbReference type="SUPFAM" id="SSF51905">
    <property type="entry name" value="FAD/NAD(P)-binding domain"/>
    <property type="match status" value="1"/>
</dbReference>
<evidence type="ECO:0000313" key="4">
    <source>
        <dbReference type="EMBL" id="KUP95166.1"/>
    </source>
</evidence>
<dbReference type="PRINTS" id="PR00420">
    <property type="entry name" value="RNGMNOXGNASE"/>
</dbReference>
<dbReference type="InterPro" id="IPR002938">
    <property type="entry name" value="FAD-bd"/>
</dbReference>
<evidence type="ECO:0000256" key="2">
    <source>
        <dbReference type="ARBA" id="ARBA00023033"/>
    </source>
</evidence>
<gene>
    <name evidence="4" type="ORF">AC529_19075</name>
</gene>
<name>A0A147KCY6_THECS</name>
<evidence type="ECO:0000256" key="1">
    <source>
        <dbReference type="ARBA" id="ARBA00023002"/>
    </source>
</evidence>
<evidence type="ECO:0000313" key="5">
    <source>
        <dbReference type="Proteomes" id="UP000074382"/>
    </source>
</evidence>
<evidence type="ECO:0000259" key="3">
    <source>
        <dbReference type="Pfam" id="PF01494"/>
    </source>
</evidence>
<dbReference type="PANTHER" id="PTHR13789:SF309">
    <property type="entry name" value="PUTATIVE (AFU_ORTHOLOGUE AFUA_6G14510)-RELATED"/>
    <property type="match status" value="1"/>
</dbReference>
<sequence length="130" mass="13819">ALVADDPLPAYHVGRVALVGDAAHALPPNLDQGVCLAVEDAAVLAHRASASAAYLPVALASYTDDRLGRTRYVVQRVAQFAELAQASSPVLARGRDAGIRMVAALAPHRAVHRFLESILQWRPPRQGALL</sequence>
<protein>
    <submittedName>
        <fullName evidence="4">Monooxygenase</fullName>
    </submittedName>
</protein>
<dbReference type="InterPro" id="IPR036188">
    <property type="entry name" value="FAD/NAD-bd_sf"/>
</dbReference>
<dbReference type="PANTHER" id="PTHR13789">
    <property type="entry name" value="MONOOXYGENASE"/>
    <property type="match status" value="1"/>
</dbReference>
<dbReference type="InterPro" id="IPR050493">
    <property type="entry name" value="FAD-dep_Monooxygenase_BioMet"/>
</dbReference>
<dbReference type="EMBL" id="LGEM01000145">
    <property type="protein sequence ID" value="KUP95166.1"/>
    <property type="molecule type" value="Genomic_DNA"/>
</dbReference>
<dbReference type="GO" id="GO:0071949">
    <property type="term" value="F:FAD binding"/>
    <property type="evidence" value="ECO:0007669"/>
    <property type="project" value="InterPro"/>
</dbReference>
<dbReference type="RefSeq" id="WP_198156468.1">
    <property type="nucleotide sequence ID" value="NZ_KQ950186.1"/>
</dbReference>
<dbReference type="AlphaFoldDB" id="A0A147KCY6"/>